<accession>A0A6C2YIQ4</accession>
<dbReference type="InterPro" id="IPR012349">
    <property type="entry name" value="Split_barrel_FMN-bd"/>
</dbReference>
<dbReference type="Pfam" id="PF04299">
    <property type="entry name" value="FMN_bind_2"/>
    <property type="match status" value="1"/>
</dbReference>
<dbReference type="RefSeq" id="WP_232055902.1">
    <property type="nucleotide sequence ID" value="NZ_LR593887.1"/>
</dbReference>
<dbReference type="InterPro" id="IPR007396">
    <property type="entry name" value="TR_PAI2-type"/>
</dbReference>
<dbReference type="EMBL" id="LR593887">
    <property type="protein sequence ID" value="VTR97348.1"/>
    <property type="molecule type" value="Genomic_DNA"/>
</dbReference>
<dbReference type="AlphaFoldDB" id="A0A6C2YIQ4"/>
<name>A0A6C2YIQ4_9BACT</name>
<evidence type="ECO:0000313" key="1">
    <source>
        <dbReference type="EMBL" id="VIP00965.1"/>
    </source>
</evidence>
<dbReference type="KEGG" id="tim:GMBLW1_29950"/>
<dbReference type="SUPFAM" id="SSF50475">
    <property type="entry name" value="FMN-binding split barrel"/>
    <property type="match status" value="1"/>
</dbReference>
<dbReference type="Proteomes" id="UP000464378">
    <property type="component" value="Chromosome"/>
</dbReference>
<reference evidence="1" key="1">
    <citation type="submission" date="2019-04" db="EMBL/GenBank/DDBJ databases">
        <authorList>
            <consortium name="Science for Life Laboratories"/>
        </authorList>
    </citation>
    <scope>NUCLEOTIDE SEQUENCE</scope>
    <source>
        <strain evidence="1">MBLW1</strain>
    </source>
</reference>
<sequence length="207" mass="23221">MYVPKSFQQSDPAILAELIQREPFGLLLHVADGAPFGSHVPFLFDADDGPHGTLIGHLARANPQANLSPNAPVTVIFSGPHAYISPRWYAEPETVPTWNFLAVHAQGTWQPITDRNESLAVLSRLTNHFESSADHPWTFDPTSPLAEKLVQAIVSFRIPVTSMQGKWKLSQNQPHLRWQRVVTELEQSSRDNDTDLAAWMRRFPPAE</sequence>
<dbReference type="InParanoid" id="A0A6C2YIQ4"/>
<proteinExistence type="predicted"/>
<dbReference type="Gene3D" id="2.30.110.10">
    <property type="entry name" value="Electron Transport, Fmn-binding Protein, Chain A"/>
    <property type="match status" value="1"/>
</dbReference>
<evidence type="ECO:0000313" key="2">
    <source>
        <dbReference type="Proteomes" id="UP000464378"/>
    </source>
</evidence>
<keyword evidence="2" id="KW-1185">Reference proteome</keyword>
<dbReference type="PIRSF" id="PIRSF010372">
    <property type="entry name" value="PaiB"/>
    <property type="match status" value="1"/>
</dbReference>
<dbReference type="PANTHER" id="PTHR35802:SF1">
    <property type="entry name" value="PROTEASE SYNTHASE AND SPORULATION PROTEIN PAI 2"/>
    <property type="match status" value="1"/>
</dbReference>
<protein>
    <recommendedName>
        <fullName evidence="3">FMN-binding negative transcriptional regulator</fullName>
    </recommendedName>
</protein>
<evidence type="ECO:0008006" key="3">
    <source>
        <dbReference type="Google" id="ProtNLM"/>
    </source>
</evidence>
<organism evidence="1">
    <name type="scientific">Tuwongella immobilis</name>
    <dbReference type="NCBI Taxonomy" id="692036"/>
    <lineage>
        <taxon>Bacteria</taxon>
        <taxon>Pseudomonadati</taxon>
        <taxon>Planctomycetota</taxon>
        <taxon>Planctomycetia</taxon>
        <taxon>Gemmatales</taxon>
        <taxon>Gemmataceae</taxon>
        <taxon>Tuwongella</taxon>
    </lineage>
</organism>
<gene>
    <name evidence="1" type="ORF">GMBLW1_29950</name>
</gene>
<dbReference type="PANTHER" id="PTHR35802">
    <property type="entry name" value="PROTEASE SYNTHASE AND SPORULATION PROTEIN PAI 2"/>
    <property type="match status" value="1"/>
</dbReference>
<dbReference type="EMBL" id="LR586016">
    <property type="protein sequence ID" value="VIP00965.1"/>
    <property type="molecule type" value="Genomic_DNA"/>
</dbReference>